<keyword evidence="4" id="KW-1185">Reference proteome</keyword>
<dbReference type="RefSeq" id="WP_267875995.1">
    <property type="nucleotide sequence ID" value="NZ_VUYU01000004.1"/>
</dbReference>
<evidence type="ECO:0000313" key="4">
    <source>
        <dbReference type="Proteomes" id="UP000785613"/>
    </source>
</evidence>
<sequence length="365" mass="39831">MHIHAYQHRAGLNCETTCMRNVLAVHGVEFSEEVLLGLDGGFGFGYFERRDNGPDIVIGRQQIFSGQALRLLGVRARSLQGSGAAILLDQLKLERPVIARVDLSELPFWNSHGGAPFGGYFINLVGHDDGQFTVSDAGFPDLQSISEDALNRARTSKRSPPINPERWCHVIESVCGTPDLARVGYFAVENCVRDVLKPSIGNLGLPGLKQFAAGVRNWSRTKTGTVKMQLWSDGGVHEVSALACQLQSLGRAIEVFGTGGGLFRPMWSRFLHTFGDLVGDERLLDAAQTMTSSAHLWTMLGRNLLEVAPDSSQAALDQQLAGLVETIDRIYQLERKAMDGLRSIRPLATRVPPAAAHLNTTSNFA</sequence>
<protein>
    <submittedName>
        <fullName evidence="3">DUF4872 domain-containing protein</fullName>
    </submittedName>
</protein>
<evidence type="ECO:0000259" key="2">
    <source>
        <dbReference type="Pfam" id="PF16169"/>
    </source>
</evidence>
<dbReference type="Pfam" id="PF14399">
    <property type="entry name" value="BtrH_N"/>
    <property type="match status" value="1"/>
</dbReference>
<reference evidence="3 4" key="1">
    <citation type="submission" date="2019-09" db="EMBL/GenBank/DDBJ databases">
        <title>Taxonomy of Antarctic Massilia spp.: description of Massilia rubra sp. nov., Massilia aquatica sp. nov., Massilia mucilaginosa sp. nov., Massilia frigida sp. nov. isolated from streams, lakes and regoliths.</title>
        <authorList>
            <person name="Holochova P."/>
            <person name="Sedlacek I."/>
            <person name="Kralova S."/>
            <person name="Maslanova I."/>
            <person name="Busse H.-J."/>
            <person name="Stankova E."/>
            <person name="Vrbovska V."/>
            <person name="Kovarovic V."/>
            <person name="Bartak M."/>
            <person name="Svec P."/>
            <person name="Pantucek R."/>
        </authorList>
    </citation>
    <scope>NUCLEOTIDE SEQUENCE [LARGE SCALE GENOMIC DNA]</scope>
    <source>
        <strain evidence="3 4">CCM 8692</strain>
    </source>
</reference>
<comment type="caution">
    <text evidence="3">The sequence shown here is derived from an EMBL/GenBank/DDBJ whole genome shotgun (WGS) entry which is preliminary data.</text>
</comment>
<dbReference type="InterPro" id="IPR032369">
    <property type="entry name" value="DUF4872"/>
</dbReference>
<name>A0ABX0LEW3_9BURK</name>
<dbReference type="EMBL" id="VUYU01000004">
    <property type="protein sequence ID" value="NHZ33356.1"/>
    <property type="molecule type" value="Genomic_DNA"/>
</dbReference>
<feature type="domain" description="DUF4872" evidence="2">
    <location>
        <begin position="148"/>
        <end position="340"/>
    </location>
</feature>
<dbReference type="Pfam" id="PF16169">
    <property type="entry name" value="DUF4872"/>
    <property type="match status" value="1"/>
</dbReference>
<organism evidence="3 4">
    <name type="scientific">Massilia rubra</name>
    <dbReference type="NCBI Taxonomy" id="2607910"/>
    <lineage>
        <taxon>Bacteria</taxon>
        <taxon>Pseudomonadati</taxon>
        <taxon>Pseudomonadota</taxon>
        <taxon>Betaproteobacteria</taxon>
        <taxon>Burkholderiales</taxon>
        <taxon>Oxalobacteraceae</taxon>
        <taxon>Telluria group</taxon>
        <taxon>Massilia</taxon>
    </lineage>
</organism>
<accession>A0ABX0LEW3</accession>
<gene>
    <name evidence="3" type="ORF">F0185_07100</name>
</gene>
<proteinExistence type="predicted"/>
<feature type="domain" description="Butirosin biosynthesis protein H N-terminal" evidence="1">
    <location>
        <begin position="13"/>
        <end position="136"/>
    </location>
</feature>
<evidence type="ECO:0000313" key="3">
    <source>
        <dbReference type="EMBL" id="NHZ33356.1"/>
    </source>
</evidence>
<evidence type="ECO:0000259" key="1">
    <source>
        <dbReference type="Pfam" id="PF14399"/>
    </source>
</evidence>
<dbReference type="InterPro" id="IPR026935">
    <property type="entry name" value="BtrH_N"/>
</dbReference>
<dbReference type="Proteomes" id="UP000785613">
    <property type="component" value="Unassembled WGS sequence"/>
</dbReference>